<evidence type="ECO:0000256" key="3">
    <source>
        <dbReference type="ARBA" id="ARBA00022837"/>
    </source>
</evidence>
<evidence type="ECO:0000259" key="5">
    <source>
        <dbReference type="SMART" id="SM00237"/>
    </source>
</evidence>
<keyword evidence="4" id="KW-0406">Ion transport</keyword>
<dbReference type="Proteomes" id="UP000662637">
    <property type="component" value="Unassembled WGS sequence"/>
</dbReference>
<dbReference type="GO" id="GO:0005432">
    <property type="term" value="F:calcium:sodium antiporter activity"/>
    <property type="evidence" value="ECO:0007669"/>
    <property type="project" value="TreeGrafter"/>
</dbReference>
<dbReference type="GO" id="GO:0007154">
    <property type="term" value="P:cell communication"/>
    <property type="evidence" value="ECO:0007669"/>
    <property type="project" value="InterPro"/>
</dbReference>
<dbReference type="Pfam" id="PF03160">
    <property type="entry name" value="Calx-beta"/>
    <property type="match status" value="1"/>
</dbReference>
<gene>
    <name evidence="6" type="ORF">GHT09_008535</name>
</gene>
<name>A0A834QN08_MARMO</name>
<dbReference type="Pfam" id="PF16494">
    <property type="entry name" value="Na_Ca_ex_C"/>
    <property type="match status" value="1"/>
</dbReference>
<dbReference type="EMBL" id="WJEC01000950">
    <property type="protein sequence ID" value="KAF7480277.1"/>
    <property type="molecule type" value="Genomic_DNA"/>
</dbReference>
<evidence type="ECO:0000256" key="4">
    <source>
        <dbReference type="ARBA" id="ARBA00023065"/>
    </source>
</evidence>
<evidence type="ECO:0000256" key="1">
    <source>
        <dbReference type="ARBA" id="ARBA00022729"/>
    </source>
</evidence>
<dbReference type="PANTHER" id="PTHR11878">
    <property type="entry name" value="SODIUM/CALCIUM EXCHANGER"/>
    <property type="match status" value="1"/>
</dbReference>
<keyword evidence="4" id="KW-0813">Transport</keyword>
<dbReference type="Gene3D" id="2.60.40.2030">
    <property type="match status" value="1"/>
</dbReference>
<evidence type="ECO:0000256" key="2">
    <source>
        <dbReference type="ARBA" id="ARBA00022737"/>
    </source>
</evidence>
<comment type="caution">
    <text evidence="6">The sequence shown here is derived from an EMBL/GenBank/DDBJ whole genome shotgun (WGS) entry which is preliminary data.</text>
</comment>
<dbReference type="SUPFAM" id="SSF141072">
    <property type="entry name" value="CalX-like"/>
    <property type="match status" value="1"/>
</dbReference>
<evidence type="ECO:0000313" key="7">
    <source>
        <dbReference type="Proteomes" id="UP000662637"/>
    </source>
</evidence>
<proteinExistence type="predicted"/>
<evidence type="ECO:0000313" key="6">
    <source>
        <dbReference type="EMBL" id="KAF7480277.1"/>
    </source>
</evidence>
<dbReference type="PANTHER" id="PTHR11878:SF6">
    <property type="entry name" value="SODIUM_CALCIUM EXCHANGER 1"/>
    <property type="match status" value="1"/>
</dbReference>
<dbReference type="InterPro" id="IPR051171">
    <property type="entry name" value="CaCA"/>
</dbReference>
<dbReference type="AlphaFoldDB" id="A0A834QN08"/>
<dbReference type="GO" id="GO:0098703">
    <property type="term" value="P:calcium ion import across plasma membrane"/>
    <property type="evidence" value="ECO:0007669"/>
    <property type="project" value="TreeGrafter"/>
</dbReference>
<accession>A0A834QN08</accession>
<organism evidence="6 7">
    <name type="scientific">Marmota monax</name>
    <name type="common">Woodchuck</name>
    <dbReference type="NCBI Taxonomy" id="9995"/>
    <lineage>
        <taxon>Eukaryota</taxon>
        <taxon>Metazoa</taxon>
        <taxon>Chordata</taxon>
        <taxon>Craniata</taxon>
        <taxon>Vertebrata</taxon>
        <taxon>Euteleostomi</taxon>
        <taxon>Mammalia</taxon>
        <taxon>Eutheria</taxon>
        <taxon>Euarchontoglires</taxon>
        <taxon>Glires</taxon>
        <taxon>Rodentia</taxon>
        <taxon>Sciuromorpha</taxon>
        <taxon>Sciuridae</taxon>
        <taxon>Xerinae</taxon>
        <taxon>Marmotini</taxon>
        <taxon>Marmota</taxon>
    </lineage>
</organism>
<sequence>MARILKELKQKHPENEIEQLIELAKYQILSQQQKKPSILPYSSYLPDDQTGNILKRHAVDQARKTVSMHEVNMEVAKSDPFSKVFFEQGTYQCLDNCGTVVLTIICRSGDLTNSVFIDFRNRGDMANAGSDYEFTEGTVVPGETQKEIRVSIINDDSFEDGKIFLAHLSNVKVSSEASKDGIGILETNQSPLLLALDHPPWPL</sequence>
<reference evidence="6" key="1">
    <citation type="submission" date="2020-08" db="EMBL/GenBank/DDBJ databases">
        <authorList>
            <person name="Shumante A."/>
            <person name="Zimin A.V."/>
            <person name="Puiu D."/>
            <person name="Salzberg S.L."/>
        </authorList>
    </citation>
    <scope>NUCLEOTIDE SEQUENCE</scope>
    <source>
        <strain evidence="6">WC2-LM</strain>
        <tissue evidence="6">Liver</tissue>
    </source>
</reference>
<dbReference type="GO" id="GO:0030424">
    <property type="term" value="C:axon"/>
    <property type="evidence" value="ECO:0007669"/>
    <property type="project" value="TreeGrafter"/>
</dbReference>
<dbReference type="GO" id="GO:0042383">
    <property type="term" value="C:sarcolemma"/>
    <property type="evidence" value="ECO:0007669"/>
    <property type="project" value="TreeGrafter"/>
</dbReference>
<dbReference type="GO" id="GO:0098794">
    <property type="term" value="C:postsynapse"/>
    <property type="evidence" value="ECO:0007669"/>
    <property type="project" value="TreeGrafter"/>
</dbReference>
<protein>
    <recommendedName>
        <fullName evidence="5">Calx-beta domain-containing protein</fullName>
    </recommendedName>
</protein>
<keyword evidence="2" id="KW-0677">Repeat</keyword>
<dbReference type="InterPro" id="IPR003644">
    <property type="entry name" value="Calx_beta"/>
</dbReference>
<dbReference type="SMART" id="SM00237">
    <property type="entry name" value="Calx_beta"/>
    <property type="match status" value="1"/>
</dbReference>
<dbReference type="InterPro" id="IPR032452">
    <property type="entry name" value="Na_Ca_Ex_C-exten"/>
</dbReference>
<feature type="domain" description="Calx-beta" evidence="5">
    <location>
        <begin position="71"/>
        <end position="169"/>
    </location>
</feature>
<keyword evidence="3" id="KW-0106">Calcium</keyword>
<keyword evidence="1" id="KW-0732">Signal</keyword>
<dbReference type="InterPro" id="IPR038081">
    <property type="entry name" value="CalX-like_sf"/>
</dbReference>